<organism evidence="2 3">
    <name type="scientific">Acanthaster planci</name>
    <name type="common">Crown-of-thorns starfish</name>
    <dbReference type="NCBI Taxonomy" id="133434"/>
    <lineage>
        <taxon>Eukaryota</taxon>
        <taxon>Metazoa</taxon>
        <taxon>Echinodermata</taxon>
        <taxon>Eleutherozoa</taxon>
        <taxon>Asterozoa</taxon>
        <taxon>Asteroidea</taxon>
        <taxon>Valvatacea</taxon>
        <taxon>Valvatida</taxon>
        <taxon>Acanthasteridae</taxon>
        <taxon>Acanthaster</taxon>
    </lineage>
</organism>
<dbReference type="Proteomes" id="UP000694845">
    <property type="component" value="Unplaced"/>
</dbReference>
<protein>
    <submittedName>
        <fullName evidence="3">Uncharacterized protein LOC110988647 isoform X2</fullName>
    </submittedName>
</protein>
<dbReference type="GeneID" id="110988647"/>
<dbReference type="Pfam" id="PF08241">
    <property type="entry name" value="Methyltransf_11"/>
    <property type="match status" value="1"/>
</dbReference>
<dbReference type="InterPro" id="IPR013216">
    <property type="entry name" value="Methyltransf_11"/>
</dbReference>
<sequence>MNESEQSVEGFHHFRSQIYAHPSGGEKLVQVYDEWADHYKELKRRGFIHIDALEPSQVSLDKSKEHQCYTEYICDTLDDHQTKIPDDHYDVVVMSGAFGIPGHVTDACFPELIRITKPGGHIMFTMSTKVAEEWSDKLEGAIQAHAQQGSWEVVDYRWIIYHQHDTISEKAKVPILRLL</sequence>
<dbReference type="Gene3D" id="3.40.50.150">
    <property type="entry name" value="Vaccinia Virus protein VP39"/>
    <property type="match status" value="1"/>
</dbReference>
<evidence type="ECO:0000313" key="2">
    <source>
        <dbReference type="Proteomes" id="UP000694845"/>
    </source>
</evidence>
<proteinExistence type="predicted"/>
<dbReference type="InterPro" id="IPR029063">
    <property type="entry name" value="SAM-dependent_MTases_sf"/>
</dbReference>
<keyword evidence="2" id="KW-1185">Reference proteome</keyword>
<dbReference type="CDD" id="cd02440">
    <property type="entry name" value="AdoMet_MTases"/>
    <property type="match status" value="1"/>
</dbReference>
<evidence type="ECO:0000313" key="3">
    <source>
        <dbReference type="RefSeq" id="XP_022108074.1"/>
    </source>
</evidence>
<dbReference type="OrthoDB" id="2019266at2759"/>
<dbReference type="GO" id="GO:0008757">
    <property type="term" value="F:S-adenosylmethionine-dependent methyltransferase activity"/>
    <property type="evidence" value="ECO:0007669"/>
    <property type="project" value="InterPro"/>
</dbReference>
<evidence type="ECO:0000259" key="1">
    <source>
        <dbReference type="Pfam" id="PF08241"/>
    </source>
</evidence>
<dbReference type="RefSeq" id="XP_022108074.1">
    <property type="nucleotide sequence ID" value="XM_022252382.1"/>
</dbReference>
<accession>A0A8B7ZRQ1</accession>
<dbReference type="SUPFAM" id="SSF53335">
    <property type="entry name" value="S-adenosyl-L-methionine-dependent methyltransferases"/>
    <property type="match status" value="1"/>
</dbReference>
<name>A0A8B7ZRQ1_ACAPL</name>
<feature type="domain" description="Methyltransferase type 11" evidence="1">
    <location>
        <begin position="40"/>
        <end position="124"/>
    </location>
</feature>
<dbReference type="AlphaFoldDB" id="A0A8B7ZRQ1"/>
<gene>
    <name evidence="3" type="primary">LOC110988647</name>
</gene>
<reference evidence="3" key="1">
    <citation type="submission" date="2025-08" db="UniProtKB">
        <authorList>
            <consortium name="RefSeq"/>
        </authorList>
    </citation>
    <scope>IDENTIFICATION</scope>
</reference>